<dbReference type="CDD" id="cd11306">
    <property type="entry name" value="M35_peptidyl-Lys"/>
    <property type="match status" value="1"/>
</dbReference>
<keyword evidence="5" id="KW-0378">Hydrolase</keyword>
<evidence type="ECO:0000259" key="9">
    <source>
        <dbReference type="SMART" id="SM01351"/>
    </source>
</evidence>
<evidence type="ECO:0000256" key="1">
    <source>
        <dbReference type="ARBA" id="ARBA00001947"/>
    </source>
</evidence>
<comment type="similarity">
    <text evidence="2">Belongs to the peptidase M35 family.</text>
</comment>
<dbReference type="Pfam" id="PF14521">
    <property type="entry name" value="Aspzincin_M35"/>
    <property type="match status" value="1"/>
</dbReference>
<dbReference type="PANTHER" id="PTHR37016:SF3">
    <property type="entry name" value="NEUTRAL PROTEASE 2-RELATED"/>
    <property type="match status" value="1"/>
</dbReference>
<evidence type="ECO:0000313" key="11">
    <source>
        <dbReference type="Proteomes" id="UP000295375"/>
    </source>
</evidence>
<keyword evidence="11" id="KW-1185">Reference proteome</keyword>
<gene>
    <name evidence="10" type="ORF">EV696_105108</name>
</gene>
<evidence type="ECO:0000256" key="8">
    <source>
        <dbReference type="SAM" id="SignalP"/>
    </source>
</evidence>
<reference evidence="10 11" key="1">
    <citation type="submission" date="2019-03" db="EMBL/GenBank/DDBJ databases">
        <title>Genomic Encyclopedia of Type Strains, Phase IV (KMG-IV): sequencing the most valuable type-strain genomes for metagenomic binning, comparative biology and taxonomic classification.</title>
        <authorList>
            <person name="Goeker M."/>
        </authorList>
    </citation>
    <scope>NUCLEOTIDE SEQUENCE [LARGE SCALE GENOMIC DNA]</scope>
    <source>
        <strain evidence="10 11">DSM 103792</strain>
    </source>
</reference>
<comment type="caution">
    <text evidence="10">The sequence shown here is derived from an EMBL/GenBank/DDBJ whole genome shotgun (WGS) entry which is preliminary data.</text>
</comment>
<name>A0A4R6UZJ2_9GAMM</name>
<dbReference type="InterPro" id="IPR034115">
    <property type="entry name" value="M35_peptidyl-Lys"/>
</dbReference>
<dbReference type="InterPro" id="IPR029463">
    <property type="entry name" value="Lys_MEP"/>
</dbReference>
<dbReference type="EMBL" id="SNYM01000005">
    <property type="protein sequence ID" value="TDQ49134.1"/>
    <property type="molecule type" value="Genomic_DNA"/>
</dbReference>
<dbReference type="GO" id="GO:0004222">
    <property type="term" value="F:metalloendopeptidase activity"/>
    <property type="evidence" value="ECO:0007669"/>
    <property type="project" value="InterPro"/>
</dbReference>
<keyword evidence="7" id="KW-0482">Metalloprotease</keyword>
<keyword evidence="8" id="KW-0732">Signal</keyword>
<feature type="signal peptide" evidence="8">
    <location>
        <begin position="1"/>
        <end position="25"/>
    </location>
</feature>
<keyword evidence="6" id="KW-0862">Zinc</keyword>
<feature type="domain" description="Lysine-specific metallo-endopeptidase" evidence="9">
    <location>
        <begin position="225"/>
        <end position="356"/>
    </location>
</feature>
<keyword evidence="3" id="KW-0645">Protease</keyword>
<dbReference type="GO" id="GO:0046872">
    <property type="term" value="F:metal ion binding"/>
    <property type="evidence" value="ECO:0007669"/>
    <property type="project" value="UniProtKB-KW"/>
</dbReference>
<dbReference type="Gene3D" id="2.60.40.2970">
    <property type="match status" value="1"/>
</dbReference>
<dbReference type="InterPro" id="IPR024079">
    <property type="entry name" value="MetalloPept_cat_dom_sf"/>
</dbReference>
<dbReference type="SMART" id="SM01351">
    <property type="entry name" value="Aspzincin_M35"/>
    <property type="match status" value="1"/>
</dbReference>
<evidence type="ECO:0000256" key="7">
    <source>
        <dbReference type="ARBA" id="ARBA00023049"/>
    </source>
</evidence>
<organism evidence="10 11">
    <name type="scientific">Permianibacter aggregans</name>
    <dbReference type="NCBI Taxonomy" id="1510150"/>
    <lineage>
        <taxon>Bacteria</taxon>
        <taxon>Pseudomonadati</taxon>
        <taxon>Pseudomonadota</taxon>
        <taxon>Gammaproteobacteria</taxon>
        <taxon>Pseudomonadales</taxon>
        <taxon>Pseudomonadaceae</taxon>
        <taxon>Permianibacter</taxon>
    </lineage>
</organism>
<dbReference type="Gene3D" id="3.40.390.10">
    <property type="entry name" value="Collagenase (Catalytic Domain)"/>
    <property type="match status" value="1"/>
</dbReference>
<dbReference type="GO" id="GO:0006508">
    <property type="term" value="P:proteolysis"/>
    <property type="evidence" value="ECO:0007669"/>
    <property type="project" value="UniProtKB-KW"/>
</dbReference>
<accession>A0A4R6UZJ2</accession>
<dbReference type="InterPro" id="IPR050414">
    <property type="entry name" value="Fungal_M35_metalloproteases"/>
</dbReference>
<dbReference type="OrthoDB" id="7649992at2"/>
<feature type="chain" id="PRO_5020675376" evidence="8">
    <location>
        <begin position="26"/>
        <end position="362"/>
    </location>
</feature>
<evidence type="ECO:0000256" key="3">
    <source>
        <dbReference type="ARBA" id="ARBA00022670"/>
    </source>
</evidence>
<evidence type="ECO:0000256" key="2">
    <source>
        <dbReference type="ARBA" id="ARBA00010279"/>
    </source>
</evidence>
<evidence type="ECO:0000256" key="4">
    <source>
        <dbReference type="ARBA" id="ARBA00022723"/>
    </source>
</evidence>
<evidence type="ECO:0000256" key="6">
    <source>
        <dbReference type="ARBA" id="ARBA00022833"/>
    </source>
</evidence>
<keyword evidence="4" id="KW-0479">Metal-binding</keyword>
<evidence type="ECO:0000313" key="10">
    <source>
        <dbReference type="EMBL" id="TDQ49134.1"/>
    </source>
</evidence>
<dbReference type="AlphaFoldDB" id="A0A4R6UZJ2"/>
<dbReference type="Proteomes" id="UP000295375">
    <property type="component" value="Unassembled WGS sequence"/>
</dbReference>
<dbReference type="SUPFAM" id="SSF55486">
    <property type="entry name" value="Metalloproteases ('zincins'), catalytic domain"/>
    <property type="match status" value="1"/>
</dbReference>
<dbReference type="RefSeq" id="WP_133589482.1">
    <property type="nucleotide sequence ID" value="NZ_CP037953.1"/>
</dbReference>
<comment type="cofactor">
    <cofactor evidence="1">
        <name>Zn(2+)</name>
        <dbReference type="ChEBI" id="CHEBI:29105"/>
    </cofactor>
</comment>
<sequence>MCKSTLAPRAGALAAVLLFSQLSHAALTIELQSVKPALKASDDAEFVVTIRNDGARPVRLLKWQIPGETDEASFFEVSRDGKPVLYLGKHYKRGAPTDKDYLPLASGQSISRPIELSTQFDLTATGTYTFSYQPHFAESKAARSLNGKMEMAEAEVSVANSNTVHLWIEGSLQSQVEQQLKREESIANAIGIQGVSYSSNCSSSRRSTISSAFNTSKSMASNSLNYLNGSTVGARYTTWFGSYTSSRWSTARSHFSKIYSAMLNQNVVFDCGCTSSAYAYVYPTQPYKVYLCNAFWSAPLSGTDSKGGTIVHELSHFNVVAATDDHAYGQSAAKNLARTNPTRALDNADNHEYFAENTPYQN</sequence>
<protein>
    <submittedName>
        <fullName evidence="10">Extracellular peptidase</fullName>
    </submittedName>
</protein>
<dbReference type="PANTHER" id="PTHR37016">
    <property type="match status" value="1"/>
</dbReference>
<evidence type="ECO:0000256" key="5">
    <source>
        <dbReference type="ARBA" id="ARBA00022801"/>
    </source>
</evidence>
<proteinExistence type="inferred from homology"/>